<keyword evidence="6" id="KW-1185">Reference proteome</keyword>
<dbReference type="SMART" id="SM00342">
    <property type="entry name" value="HTH_ARAC"/>
    <property type="match status" value="1"/>
</dbReference>
<keyword evidence="1" id="KW-0805">Transcription regulation</keyword>
<dbReference type="InterPro" id="IPR018062">
    <property type="entry name" value="HTH_AraC-typ_CS"/>
</dbReference>
<proteinExistence type="predicted"/>
<dbReference type="InterPro" id="IPR003313">
    <property type="entry name" value="AraC-bd"/>
</dbReference>
<evidence type="ECO:0000256" key="2">
    <source>
        <dbReference type="ARBA" id="ARBA00023125"/>
    </source>
</evidence>
<dbReference type="InterPro" id="IPR009057">
    <property type="entry name" value="Homeodomain-like_sf"/>
</dbReference>
<evidence type="ECO:0000313" key="5">
    <source>
        <dbReference type="EMBL" id="MDR6553210.1"/>
    </source>
</evidence>
<sequence>MKEYGHEFAEYLFHTPSEFEKNGGLWIIRAGQNRAKPNYLVGPKVIECYSVHAVISGSVTLIHGNRTVQLRKGDLFCLYPGLRYSYQLAEAEDEQQLKMYWLAFQGNQAGPFLDRIGFSKEEPYVNHRWMPEHAQTMNRIHSMLRDRTEYDEVMLQLKLYQLLESLIAKTDEQAKSQVNIDWLERCKQYMDTHYMEGIGVTNVATIAGVHRSHLYQECIRVLSYSPMQYLIKLRMEKSIELLIDGELNVTDIALSIGYPDVYSFSRAFSRYYGMSPTQYQSGARTGIHK</sequence>
<dbReference type="PANTHER" id="PTHR43280">
    <property type="entry name" value="ARAC-FAMILY TRANSCRIPTIONAL REGULATOR"/>
    <property type="match status" value="1"/>
</dbReference>
<dbReference type="Proteomes" id="UP001267290">
    <property type="component" value="Unassembled WGS sequence"/>
</dbReference>
<evidence type="ECO:0000256" key="3">
    <source>
        <dbReference type="ARBA" id="ARBA00023163"/>
    </source>
</evidence>
<dbReference type="Pfam" id="PF12833">
    <property type="entry name" value="HTH_18"/>
    <property type="match status" value="1"/>
</dbReference>
<organism evidence="5 6">
    <name type="scientific">Paenibacillus qinlingensis</name>
    <dbReference type="NCBI Taxonomy" id="1837343"/>
    <lineage>
        <taxon>Bacteria</taxon>
        <taxon>Bacillati</taxon>
        <taxon>Bacillota</taxon>
        <taxon>Bacilli</taxon>
        <taxon>Bacillales</taxon>
        <taxon>Paenibacillaceae</taxon>
        <taxon>Paenibacillus</taxon>
    </lineage>
</organism>
<dbReference type="PRINTS" id="PR00032">
    <property type="entry name" value="HTHARAC"/>
</dbReference>
<dbReference type="InterPro" id="IPR037923">
    <property type="entry name" value="HTH-like"/>
</dbReference>
<name>A0ABU1P0H6_9BACL</name>
<keyword evidence="3" id="KW-0804">Transcription</keyword>
<dbReference type="InterPro" id="IPR020449">
    <property type="entry name" value="Tscrpt_reg_AraC-type_HTH"/>
</dbReference>
<dbReference type="Gene3D" id="1.10.10.60">
    <property type="entry name" value="Homeodomain-like"/>
    <property type="match status" value="2"/>
</dbReference>
<dbReference type="PANTHER" id="PTHR43280:SF2">
    <property type="entry name" value="HTH-TYPE TRANSCRIPTIONAL REGULATOR EXSA"/>
    <property type="match status" value="1"/>
</dbReference>
<gene>
    <name evidence="5" type="ORF">J2736_004417</name>
</gene>
<dbReference type="RefSeq" id="WP_310500694.1">
    <property type="nucleotide sequence ID" value="NZ_JAVDSB010000009.1"/>
</dbReference>
<evidence type="ECO:0000313" key="6">
    <source>
        <dbReference type="Proteomes" id="UP001267290"/>
    </source>
</evidence>
<evidence type="ECO:0000256" key="1">
    <source>
        <dbReference type="ARBA" id="ARBA00023015"/>
    </source>
</evidence>
<dbReference type="PROSITE" id="PS01124">
    <property type="entry name" value="HTH_ARAC_FAMILY_2"/>
    <property type="match status" value="1"/>
</dbReference>
<keyword evidence="2" id="KW-0238">DNA-binding</keyword>
<dbReference type="PROSITE" id="PS00041">
    <property type="entry name" value="HTH_ARAC_FAMILY_1"/>
    <property type="match status" value="1"/>
</dbReference>
<accession>A0ABU1P0H6</accession>
<dbReference type="Pfam" id="PF02311">
    <property type="entry name" value="AraC_binding"/>
    <property type="match status" value="1"/>
</dbReference>
<dbReference type="EMBL" id="JAVDSB010000009">
    <property type="protein sequence ID" value="MDR6553210.1"/>
    <property type="molecule type" value="Genomic_DNA"/>
</dbReference>
<evidence type="ECO:0000259" key="4">
    <source>
        <dbReference type="PROSITE" id="PS01124"/>
    </source>
</evidence>
<protein>
    <submittedName>
        <fullName evidence="5">AraC-like DNA-binding protein</fullName>
    </submittedName>
</protein>
<dbReference type="InterPro" id="IPR018060">
    <property type="entry name" value="HTH_AraC"/>
</dbReference>
<dbReference type="SUPFAM" id="SSF51215">
    <property type="entry name" value="Regulatory protein AraC"/>
    <property type="match status" value="1"/>
</dbReference>
<dbReference type="SUPFAM" id="SSF46689">
    <property type="entry name" value="Homeodomain-like"/>
    <property type="match status" value="2"/>
</dbReference>
<reference evidence="5 6" key="1">
    <citation type="submission" date="2023-07" db="EMBL/GenBank/DDBJ databases">
        <title>Sorghum-associated microbial communities from plants grown in Nebraska, USA.</title>
        <authorList>
            <person name="Schachtman D."/>
        </authorList>
    </citation>
    <scope>NUCLEOTIDE SEQUENCE [LARGE SCALE GENOMIC DNA]</scope>
    <source>
        <strain evidence="5 6">CC258</strain>
    </source>
</reference>
<comment type="caution">
    <text evidence="5">The sequence shown here is derived from an EMBL/GenBank/DDBJ whole genome shotgun (WGS) entry which is preliminary data.</text>
</comment>
<feature type="domain" description="HTH araC/xylS-type" evidence="4">
    <location>
        <begin position="184"/>
        <end position="282"/>
    </location>
</feature>